<dbReference type="GO" id="GO:0005524">
    <property type="term" value="F:ATP binding"/>
    <property type="evidence" value="ECO:0007669"/>
    <property type="project" value="UniProtKB-KW"/>
</dbReference>
<organism evidence="11">
    <name type="scientific">Oppiella nova</name>
    <dbReference type="NCBI Taxonomy" id="334625"/>
    <lineage>
        <taxon>Eukaryota</taxon>
        <taxon>Metazoa</taxon>
        <taxon>Ecdysozoa</taxon>
        <taxon>Arthropoda</taxon>
        <taxon>Chelicerata</taxon>
        <taxon>Arachnida</taxon>
        <taxon>Acari</taxon>
        <taxon>Acariformes</taxon>
        <taxon>Sarcoptiformes</taxon>
        <taxon>Oribatida</taxon>
        <taxon>Brachypylina</taxon>
        <taxon>Oppioidea</taxon>
        <taxon>Oppiidae</taxon>
        <taxon>Oppiella</taxon>
    </lineage>
</organism>
<dbReference type="Pfam" id="PF01061">
    <property type="entry name" value="ABC2_membrane"/>
    <property type="match status" value="1"/>
</dbReference>
<feature type="transmembrane region" description="Helical" evidence="9">
    <location>
        <begin position="687"/>
        <end position="707"/>
    </location>
</feature>
<evidence type="ECO:0000256" key="6">
    <source>
        <dbReference type="ARBA" id="ARBA00022840"/>
    </source>
</evidence>
<dbReference type="PROSITE" id="PS50893">
    <property type="entry name" value="ABC_TRANSPORTER_2"/>
    <property type="match status" value="2"/>
</dbReference>
<feature type="transmembrane region" description="Helical" evidence="9">
    <location>
        <begin position="844"/>
        <end position="863"/>
    </location>
</feature>
<evidence type="ECO:0000256" key="8">
    <source>
        <dbReference type="ARBA" id="ARBA00023136"/>
    </source>
</evidence>
<dbReference type="GO" id="GO:0140359">
    <property type="term" value="F:ABC-type transporter activity"/>
    <property type="evidence" value="ECO:0007669"/>
    <property type="project" value="InterPro"/>
</dbReference>
<evidence type="ECO:0000256" key="2">
    <source>
        <dbReference type="ARBA" id="ARBA00005814"/>
    </source>
</evidence>
<keyword evidence="5" id="KW-0547">Nucleotide-binding</keyword>
<dbReference type="SMART" id="SM00382">
    <property type="entry name" value="AAA"/>
    <property type="match status" value="2"/>
</dbReference>
<name>A0A7R9QIK9_9ACAR</name>
<dbReference type="Pfam" id="PF00005">
    <property type="entry name" value="ABC_tran"/>
    <property type="match status" value="2"/>
</dbReference>
<evidence type="ECO:0000256" key="5">
    <source>
        <dbReference type="ARBA" id="ARBA00022741"/>
    </source>
</evidence>
<dbReference type="InterPro" id="IPR003439">
    <property type="entry name" value="ABC_transporter-like_ATP-bd"/>
</dbReference>
<keyword evidence="3" id="KW-0813">Transport</keyword>
<evidence type="ECO:0000259" key="10">
    <source>
        <dbReference type="PROSITE" id="PS50893"/>
    </source>
</evidence>
<dbReference type="InterPro" id="IPR017871">
    <property type="entry name" value="ABC_transporter-like_CS"/>
</dbReference>
<keyword evidence="4 9" id="KW-0812">Transmembrane</keyword>
<gene>
    <name evidence="11" type="ORF">ONB1V03_LOCUS5989</name>
</gene>
<dbReference type="EMBL" id="CAJPVJ010002566">
    <property type="protein sequence ID" value="CAG2166467.1"/>
    <property type="molecule type" value="Genomic_DNA"/>
</dbReference>
<dbReference type="GO" id="GO:0005886">
    <property type="term" value="C:plasma membrane"/>
    <property type="evidence" value="ECO:0007669"/>
    <property type="project" value="TreeGrafter"/>
</dbReference>
<proteinExistence type="inferred from homology"/>
<dbReference type="InterPro" id="IPR013525">
    <property type="entry name" value="ABC2_TM"/>
</dbReference>
<feature type="transmembrane region" description="Helical" evidence="9">
    <location>
        <begin position="740"/>
        <end position="762"/>
    </location>
</feature>
<dbReference type="InterPro" id="IPR003593">
    <property type="entry name" value="AAA+_ATPase"/>
</dbReference>
<dbReference type="SUPFAM" id="SSF52540">
    <property type="entry name" value="P-loop containing nucleoside triphosphate hydrolases"/>
    <property type="match status" value="2"/>
</dbReference>
<keyword evidence="7 9" id="KW-1133">Transmembrane helix</keyword>
<comment type="similarity">
    <text evidence="2">Belongs to the ABC transporter superfamily. ABCG family. Eye pigment precursor importer (TC 3.A.1.204) subfamily.</text>
</comment>
<protein>
    <recommendedName>
        <fullName evidence="10">ABC transporter domain-containing protein</fullName>
    </recommendedName>
</protein>
<keyword evidence="12" id="KW-1185">Reference proteome</keyword>
<keyword evidence="6" id="KW-0067">ATP-binding</keyword>
<dbReference type="OrthoDB" id="6489438at2759"/>
<dbReference type="EMBL" id="OC917391">
    <property type="protein sequence ID" value="CAD7646930.1"/>
    <property type="molecule type" value="Genomic_DNA"/>
</dbReference>
<dbReference type="Gene3D" id="3.40.50.300">
    <property type="entry name" value="P-loop containing nucleotide triphosphate hydrolases"/>
    <property type="match status" value="2"/>
</dbReference>
<evidence type="ECO:0000256" key="4">
    <source>
        <dbReference type="ARBA" id="ARBA00022692"/>
    </source>
</evidence>
<dbReference type="GO" id="GO:0016887">
    <property type="term" value="F:ATP hydrolysis activity"/>
    <property type="evidence" value="ECO:0007669"/>
    <property type="project" value="InterPro"/>
</dbReference>
<feature type="transmembrane region" description="Helical" evidence="9">
    <location>
        <begin position="782"/>
        <end position="805"/>
    </location>
</feature>
<evidence type="ECO:0000256" key="3">
    <source>
        <dbReference type="ARBA" id="ARBA00022448"/>
    </source>
</evidence>
<comment type="subcellular location">
    <subcellularLocation>
        <location evidence="1">Membrane</location>
        <topology evidence="1">Multi-pass membrane protein</topology>
    </subcellularLocation>
</comment>
<evidence type="ECO:0000256" key="9">
    <source>
        <dbReference type="SAM" id="Phobius"/>
    </source>
</evidence>
<dbReference type="PANTHER" id="PTHR48041:SF78">
    <property type="entry name" value="ABC TRANSPORTER EXPRESSED IN TRACHEA, ISOFORM A"/>
    <property type="match status" value="1"/>
</dbReference>
<dbReference type="InterPro" id="IPR050352">
    <property type="entry name" value="ABCG_transporters"/>
</dbReference>
<reference evidence="11" key="1">
    <citation type="submission" date="2020-11" db="EMBL/GenBank/DDBJ databases">
        <authorList>
            <person name="Tran Van P."/>
        </authorList>
    </citation>
    <scope>NUCLEOTIDE SEQUENCE</scope>
</reference>
<evidence type="ECO:0000256" key="7">
    <source>
        <dbReference type="ARBA" id="ARBA00022989"/>
    </source>
</evidence>
<evidence type="ECO:0000313" key="12">
    <source>
        <dbReference type="Proteomes" id="UP000728032"/>
    </source>
</evidence>
<feature type="domain" description="ABC transporter" evidence="10">
    <location>
        <begin position="1"/>
        <end position="256"/>
    </location>
</feature>
<dbReference type="Proteomes" id="UP000728032">
    <property type="component" value="Unassembled WGS sequence"/>
</dbReference>
<feature type="transmembrane region" description="Helical" evidence="9">
    <location>
        <begin position="875"/>
        <end position="895"/>
    </location>
</feature>
<feature type="transmembrane region" description="Helical" evidence="9">
    <location>
        <begin position="817"/>
        <end position="838"/>
    </location>
</feature>
<feature type="transmembrane region" description="Helical" evidence="9">
    <location>
        <begin position="310"/>
        <end position="329"/>
    </location>
</feature>
<evidence type="ECO:0000313" key="11">
    <source>
        <dbReference type="EMBL" id="CAD7646930.1"/>
    </source>
</evidence>
<dbReference type="InterPro" id="IPR027417">
    <property type="entry name" value="P-loop_NTPase"/>
</dbReference>
<dbReference type="PROSITE" id="PS00211">
    <property type="entry name" value="ABC_TRANSPORTER_1"/>
    <property type="match status" value="2"/>
</dbReference>
<accession>A0A7R9QIK9</accession>
<evidence type="ECO:0000256" key="1">
    <source>
        <dbReference type="ARBA" id="ARBA00004141"/>
    </source>
</evidence>
<feature type="domain" description="ABC transporter" evidence="10">
    <location>
        <begin position="365"/>
        <end position="605"/>
    </location>
</feature>
<sequence length="988" mass="112260">MLWMDMSFTIRSTFGRNETQVLNALTGCAEFGTLMAVMGPSGAGLTTLLKCFNGHNNWGLSADSRVRLSSVTTIRTTFIGQNEKEFLIMGLTAKQNMIYASKLKNSREGVEMDHEMNLKNSREGVEMDHEMNVRTVMSDLMLTDIMDTKAESCSGGELKRLAIAVELTAIHKPNLILCDEPTTGLDSNIAEVVMNCLKSLVQKHGICLITSIHQPNSEIIELCDKLYVLSKGGHCMYWGSPEFLPYYLRKLQIDCTEDQVPIESLIKIGSKGITDPKVIELRNEANVQAKHSRSCMEVVDNDFYVEQNFYFMYFTFWTFSLLQVVVSIVEKVTRLSIFTIEHHNKNIDQTEERDHGLDPIYRLGIAWIGLTLKAKKTLFSSEKVILSAIQGFIEFGSFNALMGPSGAGKTSLLRSLNGFNRNLMTKDSQIWLSRDVKIRTCFIAQDQREHLISGLTVKQSITYASKLKNGSNSDVDHELNVRELMEELAISDISVVNVEKCSSGQQKRIVMAQEMSPRVKPNLICVDEPTSGVDSYSALLMIQCFKRLSRRHGLSIIASIHQPNLEIVMSFDLLYILAKGGQTVYSGRPRDLKQHLTDCHIICTENQIPIEVIIKLCANGLRDEAVIELSAKTNEDMNNTYHKRVNNELILQSNGIPMERKSFSFAEFWYLLLRGLAYTLGHNWKFIAVHIICYTGLGLFMTFLFSYQLDRPSSCQPLVSNNCNQSAGALEEYKILGKNLVYINIYAFIIMVLQIIYTSLTISNEIQVFDKEHRNYWYSTESYFLVTTILDFVPSMVSIVIYCLIINVYEMEGTYAVLLYCLSISALSYQSIGHILGICFGERAVIISVLLLPIFICLSGFFIPSTEFGHPVIELSHVVPMRYTIEVILIFFYGFDRCPEGQVSSIMHKFLYTDDMYDKSRNILVYQLICYRILSYVCLKLKANWTSIQIMIDWFRSVGTGISVYAFRKARETGDIQLRPKYTQFHNN</sequence>
<dbReference type="PANTHER" id="PTHR48041">
    <property type="entry name" value="ABC TRANSPORTER G FAMILY MEMBER 28"/>
    <property type="match status" value="1"/>
</dbReference>
<dbReference type="AlphaFoldDB" id="A0A7R9QIK9"/>
<keyword evidence="8 9" id="KW-0472">Membrane</keyword>